<evidence type="ECO:0000313" key="1">
    <source>
        <dbReference type="EMBL" id="SIS86467.1"/>
    </source>
</evidence>
<dbReference type="EMBL" id="FTOB01000004">
    <property type="protein sequence ID" value="SIS86467.1"/>
    <property type="molecule type" value="Genomic_DNA"/>
</dbReference>
<keyword evidence="2" id="KW-1185">Reference proteome</keyword>
<sequence length="31" mass="3190">MMARLSGIGLPASFKIDAVDGSKTILAAKLN</sequence>
<comment type="caution">
    <text evidence="1">The sequence shown here is derived from an EMBL/GenBank/DDBJ whole genome shotgun (WGS) entry which is preliminary data.</text>
</comment>
<reference evidence="1 2" key="1">
    <citation type="submission" date="2017-01" db="EMBL/GenBank/DDBJ databases">
        <authorList>
            <person name="Varghese N."/>
            <person name="Submissions S."/>
        </authorList>
    </citation>
    <scope>NUCLEOTIDE SEQUENCE [LARGE SCALE GENOMIC DNA]</scope>
    <source>
        <strain evidence="1 2">DSM 2061</strain>
    </source>
</reference>
<accession>A0ABY1KWV1</accession>
<gene>
    <name evidence="1" type="ORF">SAMN05421766_104474</name>
</gene>
<proteinExistence type="predicted"/>
<evidence type="ECO:0000313" key="2">
    <source>
        <dbReference type="Proteomes" id="UP000185728"/>
    </source>
</evidence>
<organism evidence="1 2">
    <name type="scientific">Zobellia uliginosa</name>
    <dbReference type="NCBI Taxonomy" id="143224"/>
    <lineage>
        <taxon>Bacteria</taxon>
        <taxon>Pseudomonadati</taxon>
        <taxon>Bacteroidota</taxon>
        <taxon>Flavobacteriia</taxon>
        <taxon>Flavobacteriales</taxon>
        <taxon>Flavobacteriaceae</taxon>
        <taxon>Zobellia</taxon>
    </lineage>
</organism>
<name>A0ABY1KWV1_9FLAO</name>
<evidence type="ECO:0008006" key="3">
    <source>
        <dbReference type="Google" id="ProtNLM"/>
    </source>
</evidence>
<dbReference type="Proteomes" id="UP000185728">
    <property type="component" value="Unassembled WGS sequence"/>
</dbReference>
<protein>
    <recommendedName>
        <fullName evidence="3">Peroxiredoxin</fullName>
    </recommendedName>
</protein>